<evidence type="ECO:0000313" key="2">
    <source>
        <dbReference type="Proteomes" id="UP000032309"/>
    </source>
</evidence>
<name>A0ABQ0K167_9BACT</name>
<dbReference type="Proteomes" id="UP000032309">
    <property type="component" value="Unassembled WGS sequence"/>
</dbReference>
<protein>
    <submittedName>
        <fullName evidence="1">Uncharacterized protein</fullName>
    </submittedName>
</protein>
<gene>
    <name evidence="1" type="ORF">BROSI_A3051</name>
</gene>
<dbReference type="EMBL" id="BAFN01000001">
    <property type="protein sequence ID" value="GAN34514.1"/>
    <property type="molecule type" value="Genomic_DNA"/>
</dbReference>
<proteinExistence type="predicted"/>
<sequence length="63" mass="7287">MVGLLGLGELLKKGNVQKTLRLPKSEEVIKYLERADFFRFAGDYFALKPSKPQITEKYLRGFH</sequence>
<comment type="caution">
    <text evidence="1">The sequence shown here is derived from an EMBL/GenBank/DDBJ whole genome shotgun (WGS) entry which is preliminary data.</text>
</comment>
<evidence type="ECO:0000313" key="1">
    <source>
        <dbReference type="EMBL" id="GAN34514.1"/>
    </source>
</evidence>
<organism evidence="1 2">
    <name type="scientific">Candidatus Brocadia sinica JPN1</name>
    <dbReference type="NCBI Taxonomy" id="1197129"/>
    <lineage>
        <taxon>Bacteria</taxon>
        <taxon>Pseudomonadati</taxon>
        <taxon>Planctomycetota</taxon>
        <taxon>Candidatus Brocadiia</taxon>
        <taxon>Candidatus Brocadiales</taxon>
        <taxon>Candidatus Brocadiaceae</taxon>
        <taxon>Candidatus Brocadia</taxon>
    </lineage>
</organism>
<keyword evidence="2" id="KW-1185">Reference proteome</keyword>
<accession>A0ABQ0K167</accession>
<reference evidence="2" key="1">
    <citation type="journal article" date="2015" name="Genome Announc.">
        <title>Draft Genome Sequence of an Anaerobic Ammonium-Oxidizing Bacterium, "Candidatus Brocadia sinica".</title>
        <authorList>
            <person name="Oshiki M."/>
            <person name="Shinyako-Hata K."/>
            <person name="Satoh H."/>
            <person name="Okabe S."/>
        </authorList>
    </citation>
    <scope>NUCLEOTIDE SEQUENCE [LARGE SCALE GENOMIC DNA]</scope>
    <source>
        <strain evidence="2">JPN1</strain>
    </source>
</reference>